<accession>A0A6A3LBC6</accession>
<dbReference type="AlphaFoldDB" id="A0A6A3LBC6"/>
<name>A0A6A3LBC6_9STRA</name>
<sequence length="60" mass="6400">MSVAPTLRFFLPCCMTASISAAAATWRDVRSFTKTPASTVSLSSRRFLGSGASRSRISSL</sequence>
<evidence type="ECO:0000256" key="1">
    <source>
        <dbReference type="SAM" id="SignalP"/>
    </source>
</evidence>
<organism evidence="2 3">
    <name type="scientific">Phytophthora fragariae</name>
    <dbReference type="NCBI Taxonomy" id="53985"/>
    <lineage>
        <taxon>Eukaryota</taxon>
        <taxon>Sar</taxon>
        <taxon>Stramenopiles</taxon>
        <taxon>Oomycota</taxon>
        <taxon>Peronosporomycetes</taxon>
        <taxon>Peronosporales</taxon>
        <taxon>Peronosporaceae</taxon>
        <taxon>Phytophthora</taxon>
    </lineage>
</organism>
<keyword evidence="1" id="KW-0732">Signal</keyword>
<dbReference type="Proteomes" id="UP000460718">
    <property type="component" value="Unassembled WGS sequence"/>
</dbReference>
<gene>
    <name evidence="2" type="ORF">PF011_g7005</name>
</gene>
<evidence type="ECO:0008006" key="4">
    <source>
        <dbReference type="Google" id="ProtNLM"/>
    </source>
</evidence>
<protein>
    <recommendedName>
        <fullName evidence="4">RxLR effector protein</fullName>
    </recommendedName>
</protein>
<feature type="chain" id="PRO_5025342695" description="RxLR effector protein" evidence="1">
    <location>
        <begin position="22"/>
        <end position="60"/>
    </location>
</feature>
<evidence type="ECO:0000313" key="2">
    <source>
        <dbReference type="EMBL" id="KAE9016752.1"/>
    </source>
</evidence>
<feature type="signal peptide" evidence="1">
    <location>
        <begin position="1"/>
        <end position="21"/>
    </location>
</feature>
<reference evidence="2 3" key="1">
    <citation type="submission" date="2018-09" db="EMBL/GenBank/DDBJ databases">
        <title>Genomic investigation of the strawberry pathogen Phytophthora fragariae indicates pathogenicity is determined by transcriptional variation in three key races.</title>
        <authorList>
            <person name="Adams T.M."/>
            <person name="Armitage A.D."/>
            <person name="Sobczyk M.K."/>
            <person name="Bates H.J."/>
            <person name="Dunwell J.M."/>
            <person name="Nellist C.F."/>
            <person name="Harrison R.J."/>
        </authorList>
    </citation>
    <scope>NUCLEOTIDE SEQUENCE [LARGE SCALE GENOMIC DNA]</scope>
    <source>
        <strain evidence="2 3">SCRP245</strain>
    </source>
</reference>
<evidence type="ECO:0000313" key="3">
    <source>
        <dbReference type="Proteomes" id="UP000460718"/>
    </source>
</evidence>
<dbReference type="EMBL" id="QXFW01000305">
    <property type="protein sequence ID" value="KAE9016752.1"/>
    <property type="molecule type" value="Genomic_DNA"/>
</dbReference>
<comment type="caution">
    <text evidence="2">The sequence shown here is derived from an EMBL/GenBank/DDBJ whole genome shotgun (WGS) entry which is preliminary data.</text>
</comment>
<proteinExistence type="predicted"/>